<dbReference type="PANTHER" id="PTHR14957:SF1">
    <property type="entry name" value="UBIQUITIN-LIKE-CONJUGATING ENZYME ATG10"/>
    <property type="match status" value="1"/>
</dbReference>
<sequence>MDGPGTISWDEFLANAESFIIVSDQISDGWQLRGNKEVPTEAYLVRQKKHIISNEINAENSSTVENWSEKLCEDPYEASFRNERPLIIEHHILWSMSYSVPVLYFNGWKSDFPGINRISVEEAQGLINGSALNYSELSQAIHPILGTPYLQLHPCMSHELLQYTHKSKNKLVSWLSFVAPAALRLDIKQEYHKLTL</sequence>
<evidence type="ECO:0000256" key="5">
    <source>
        <dbReference type="ARBA" id="ARBA00023006"/>
    </source>
</evidence>
<dbReference type="GO" id="GO:0032446">
    <property type="term" value="P:protein modification by small protein conjugation"/>
    <property type="evidence" value="ECO:0007669"/>
    <property type="project" value="TreeGrafter"/>
</dbReference>
<proteinExistence type="inferred from homology"/>
<comment type="caution">
    <text evidence="7">The sequence shown here is derived from an EMBL/GenBank/DDBJ whole genome shotgun (WGS) entry which is preliminary data.</text>
</comment>
<dbReference type="Gene3D" id="3.30.1460.50">
    <property type="match status" value="1"/>
</dbReference>
<evidence type="ECO:0000256" key="2">
    <source>
        <dbReference type="ARBA" id="ARBA00021099"/>
    </source>
</evidence>
<gene>
    <name evidence="7" type="ORF">HZH68_008096</name>
</gene>
<dbReference type="GO" id="GO:0061651">
    <property type="term" value="F:Atg12 conjugating enzyme activity"/>
    <property type="evidence" value="ECO:0007669"/>
    <property type="project" value="TreeGrafter"/>
</dbReference>
<dbReference type="PANTHER" id="PTHR14957">
    <property type="entry name" value="UBIQUITIN-LIKE-CONJUGATING ENZYME ATG10"/>
    <property type="match status" value="1"/>
</dbReference>
<comment type="similarity">
    <text evidence="1">Belongs to the ATG10 family.</text>
</comment>
<evidence type="ECO:0000256" key="4">
    <source>
        <dbReference type="ARBA" id="ARBA00022786"/>
    </source>
</evidence>
<dbReference type="Pfam" id="PF03987">
    <property type="entry name" value="Autophagy_act_C"/>
    <property type="match status" value="1"/>
</dbReference>
<evidence type="ECO:0000256" key="1">
    <source>
        <dbReference type="ARBA" id="ARBA00005696"/>
    </source>
</evidence>
<evidence type="ECO:0000256" key="6">
    <source>
        <dbReference type="ARBA" id="ARBA00029833"/>
    </source>
</evidence>
<keyword evidence="5" id="KW-0072">Autophagy</keyword>
<dbReference type="Proteomes" id="UP000617340">
    <property type="component" value="Unassembled WGS sequence"/>
</dbReference>
<accession>A0A834K337</accession>
<dbReference type="AlphaFoldDB" id="A0A834K337"/>
<dbReference type="InterPro" id="IPR007135">
    <property type="entry name" value="Atg3/Atg10"/>
</dbReference>
<dbReference type="EMBL" id="JACSDZ010000007">
    <property type="protein sequence ID" value="KAF7399504.1"/>
    <property type="molecule type" value="Genomic_DNA"/>
</dbReference>
<evidence type="ECO:0000313" key="8">
    <source>
        <dbReference type="Proteomes" id="UP000617340"/>
    </source>
</evidence>
<evidence type="ECO:0000256" key="3">
    <source>
        <dbReference type="ARBA" id="ARBA00022679"/>
    </source>
</evidence>
<evidence type="ECO:0000313" key="7">
    <source>
        <dbReference type="EMBL" id="KAF7399504.1"/>
    </source>
</evidence>
<keyword evidence="3" id="KW-0808">Transferase</keyword>
<name>A0A834K337_VESGE</name>
<dbReference type="GO" id="GO:0000045">
    <property type="term" value="P:autophagosome assembly"/>
    <property type="evidence" value="ECO:0007669"/>
    <property type="project" value="TreeGrafter"/>
</dbReference>
<dbReference type="GO" id="GO:0005829">
    <property type="term" value="C:cytosol"/>
    <property type="evidence" value="ECO:0007669"/>
    <property type="project" value="TreeGrafter"/>
</dbReference>
<organism evidence="7 8">
    <name type="scientific">Vespula germanica</name>
    <name type="common">German yellow jacket</name>
    <name type="synonym">Paravespula germanica</name>
    <dbReference type="NCBI Taxonomy" id="30212"/>
    <lineage>
        <taxon>Eukaryota</taxon>
        <taxon>Metazoa</taxon>
        <taxon>Ecdysozoa</taxon>
        <taxon>Arthropoda</taxon>
        <taxon>Hexapoda</taxon>
        <taxon>Insecta</taxon>
        <taxon>Pterygota</taxon>
        <taxon>Neoptera</taxon>
        <taxon>Endopterygota</taxon>
        <taxon>Hymenoptera</taxon>
        <taxon>Apocrita</taxon>
        <taxon>Aculeata</taxon>
        <taxon>Vespoidea</taxon>
        <taxon>Vespidae</taxon>
        <taxon>Vespinae</taxon>
        <taxon>Vespula</taxon>
    </lineage>
</organism>
<keyword evidence="4" id="KW-0833">Ubl conjugation pathway</keyword>
<dbReference type="GO" id="GO:0000422">
    <property type="term" value="P:autophagy of mitochondrion"/>
    <property type="evidence" value="ECO:0007669"/>
    <property type="project" value="TreeGrafter"/>
</dbReference>
<protein>
    <recommendedName>
        <fullName evidence="2">Ubiquitin-like-conjugating enzyme ATG10</fullName>
    </recommendedName>
    <alternativeName>
        <fullName evidence="6">Autophagy-related protein 10</fullName>
    </alternativeName>
</protein>
<reference evidence="7" key="1">
    <citation type="journal article" date="2020" name="G3 (Bethesda)">
        <title>High-Quality Assemblies for Three Invasive Social Wasps from the &lt;i&gt;Vespula&lt;/i&gt; Genus.</title>
        <authorList>
            <person name="Harrop T.W.R."/>
            <person name="Guhlin J."/>
            <person name="McLaughlin G.M."/>
            <person name="Permina E."/>
            <person name="Stockwell P."/>
            <person name="Gilligan J."/>
            <person name="Le Lec M.F."/>
            <person name="Gruber M.A.M."/>
            <person name="Quinn O."/>
            <person name="Lovegrove M."/>
            <person name="Duncan E.J."/>
            <person name="Remnant E.J."/>
            <person name="Van Eeckhoven J."/>
            <person name="Graham B."/>
            <person name="Knapp R.A."/>
            <person name="Langford K.W."/>
            <person name="Kronenberg Z."/>
            <person name="Press M.O."/>
            <person name="Eacker S.M."/>
            <person name="Wilson-Rankin E.E."/>
            <person name="Purcell J."/>
            <person name="Lester P.J."/>
            <person name="Dearden P.K."/>
        </authorList>
    </citation>
    <scope>NUCLEOTIDE SEQUENCE</scope>
    <source>
        <strain evidence="7">Linc-1</strain>
    </source>
</reference>
<keyword evidence="8" id="KW-1185">Reference proteome</keyword>